<protein>
    <recommendedName>
        <fullName evidence="1">DAGKc domain-containing protein</fullName>
    </recommendedName>
</protein>
<evidence type="ECO:0000313" key="3">
    <source>
        <dbReference type="Proteomes" id="UP000824128"/>
    </source>
</evidence>
<gene>
    <name evidence="2" type="ORF">IAD24_05095</name>
</gene>
<proteinExistence type="predicted"/>
<organism evidence="2 3">
    <name type="scientific">Candidatus Aphodomorpha intestinavium</name>
    <dbReference type="NCBI Taxonomy" id="2840672"/>
    <lineage>
        <taxon>Bacteria</taxon>
        <taxon>Bacillati</taxon>
        <taxon>Bacillota</taxon>
        <taxon>Clostridia</taxon>
        <taxon>Eubacteriales</taxon>
        <taxon>Candidatus Aphodomorpha</taxon>
    </lineage>
</organism>
<dbReference type="EMBL" id="DVNZ01000161">
    <property type="protein sequence ID" value="HIU94519.1"/>
    <property type="molecule type" value="Genomic_DNA"/>
</dbReference>
<dbReference type="SUPFAM" id="SSF111331">
    <property type="entry name" value="NAD kinase/diacylglycerol kinase-like"/>
    <property type="match status" value="1"/>
</dbReference>
<dbReference type="GO" id="GO:0016301">
    <property type="term" value="F:kinase activity"/>
    <property type="evidence" value="ECO:0007669"/>
    <property type="project" value="InterPro"/>
</dbReference>
<evidence type="ECO:0000259" key="1">
    <source>
        <dbReference type="Pfam" id="PF00781"/>
    </source>
</evidence>
<sequence length="322" mass="33542">MRVAVLVNPSAGGGRAAAVCAGLMPALAGHEAATVRGFGAELLPGVRALEAPQAAGYVARVQQAVRALCAGAPELLLLVGGDGFAAYAADALLGAGCPVPRLVGVAGGTANVGPIIALAEPPASLEGLSYRPVGALEVCDEDGHIAYAFNDVVLGDTYLTTVDGRTVTASAEALWRDGRTQPCAPMADIGPVAVEINGRRARTRLPRVAQAVASTLERDRFYGRAVTGLLCFAPDSPYRAALLLSERAIVSLADDPLGFERPALMEQLLFTGADTVTLAGCEDGVSAVIDGNPYRRRGRVRLRYHERLLLAAEREGETTWKC</sequence>
<dbReference type="Pfam" id="PF00781">
    <property type="entry name" value="DAGK_cat"/>
    <property type="match status" value="1"/>
</dbReference>
<dbReference type="InterPro" id="IPR017438">
    <property type="entry name" value="ATP-NAD_kinase_N"/>
</dbReference>
<reference evidence="2" key="2">
    <citation type="journal article" date="2021" name="PeerJ">
        <title>Extensive microbial diversity within the chicken gut microbiome revealed by metagenomics and culture.</title>
        <authorList>
            <person name="Gilroy R."/>
            <person name="Ravi A."/>
            <person name="Getino M."/>
            <person name="Pursley I."/>
            <person name="Horton D.L."/>
            <person name="Alikhan N.F."/>
            <person name="Baker D."/>
            <person name="Gharbi K."/>
            <person name="Hall N."/>
            <person name="Watson M."/>
            <person name="Adriaenssens E.M."/>
            <person name="Foster-Nyarko E."/>
            <person name="Jarju S."/>
            <person name="Secka A."/>
            <person name="Antonio M."/>
            <person name="Oren A."/>
            <person name="Chaudhuri R.R."/>
            <person name="La Ragione R."/>
            <person name="Hildebrand F."/>
            <person name="Pallen M.J."/>
        </authorList>
    </citation>
    <scope>NUCLEOTIDE SEQUENCE</scope>
    <source>
        <strain evidence="2">ChiGjej2B2-16831</strain>
    </source>
</reference>
<dbReference type="AlphaFoldDB" id="A0A9D1N4A7"/>
<dbReference type="Proteomes" id="UP000824128">
    <property type="component" value="Unassembled WGS sequence"/>
</dbReference>
<evidence type="ECO:0000313" key="2">
    <source>
        <dbReference type="EMBL" id="HIU94519.1"/>
    </source>
</evidence>
<dbReference type="InterPro" id="IPR001206">
    <property type="entry name" value="Diacylglycerol_kinase_cat_dom"/>
</dbReference>
<accession>A0A9D1N4A7</accession>
<comment type="caution">
    <text evidence="2">The sequence shown here is derived from an EMBL/GenBank/DDBJ whole genome shotgun (WGS) entry which is preliminary data.</text>
</comment>
<dbReference type="InterPro" id="IPR016064">
    <property type="entry name" value="NAD/diacylglycerol_kinase_sf"/>
</dbReference>
<name>A0A9D1N4A7_9FIRM</name>
<reference evidence="2" key="1">
    <citation type="submission" date="2020-10" db="EMBL/GenBank/DDBJ databases">
        <authorList>
            <person name="Gilroy R."/>
        </authorList>
    </citation>
    <scope>NUCLEOTIDE SEQUENCE</scope>
    <source>
        <strain evidence="2">ChiGjej2B2-16831</strain>
    </source>
</reference>
<dbReference type="Gene3D" id="3.40.50.10330">
    <property type="entry name" value="Probable inorganic polyphosphate/atp-NAD kinase, domain 1"/>
    <property type="match status" value="1"/>
</dbReference>
<feature type="domain" description="DAGKc" evidence="1">
    <location>
        <begin position="2"/>
        <end position="111"/>
    </location>
</feature>